<dbReference type="KEGG" id="mefw:F1737_04550"/>
<feature type="domain" description="DNA methylase adenine-specific" evidence="7">
    <location>
        <begin position="153"/>
        <end position="463"/>
    </location>
</feature>
<dbReference type="GO" id="GO:0008170">
    <property type="term" value="F:N-methyltransferase activity"/>
    <property type="evidence" value="ECO:0007669"/>
    <property type="project" value="InterPro"/>
</dbReference>
<comment type="catalytic activity">
    <reaction evidence="6">
        <text>a 2'-deoxyadenosine in DNA + S-adenosyl-L-methionine = an N(6)-methyl-2'-deoxyadenosine in DNA + S-adenosyl-L-homocysteine + H(+)</text>
        <dbReference type="Rhea" id="RHEA:15197"/>
        <dbReference type="Rhea" id="RHEA-COMP:12418"/>
        <dbReference type="Rhea" id="RHEA-COMP:12419"/>
        <dbReference type="ChEBI" id="CHEBI:15378"/>
        <dbReference type="ChEBI" id="CHEBI:57856"/>
        <dbReference type="ChEBI" id="CHEBI:59789"/>
        <dbReference type="ChEBI" id="CHEBI:90615"/>
        <dbReference type="ChEBI" id="CHEBI:90616"/>
        <dbReference type="EC" id="2.1.1.72"/>
    </reaction>
</comment>
<dbReference type="InterPro" id="IPR022749">
    <property type="entry name" value="D12N6_MeTrfase_N"/>
</dbReference>
<dbReference type="EC" id="2.1.1.72" evidence="1"/>
<accession>A0AA97FD44</accession>
<keyword evidence="5" id="KW-0680">Restriction system</keyword>
<dbReference type="REBASE" id="766960">
    <property type="entry name" value="M1.MspC4ORF4550P"/>
</dbReference>
<evidence type="ECO:0000256" key="4">
    <source>
        <dbReference type="ARBA" id="ARBA00022691"/>
    </source>
</evidence>
<evidence type="ECO:0000313" key="9">
    <source>
        <dbReference type="EMBL" id="WOF16024.1"/>
    </source>
</evidence>
<dbReference type="EMBL" id="CP043875">
    <property type="protein sequence ID" value="WOF16024.1"/>
    <property type="molecule type" value="Genomic_DNA"/>
</dbReference>
<dbReference type="Gene3D" id="3.40.50.150">
    <property type="entry name" value="Vaccinia Virus protein VP39"/>
    <property type="match status" value="1"/>
</dbReference>
<evidence type="ECO:0000259" key="7">
    <source>
        <dbReference type="Pfam" id="PF02384"/>
    </source>
</evidence>
<reference evidence="9 10" key="1">
    <citation type="submission" date="2019-09" db="EMBL/GenBank/DDBJ databases">
        <title>The complete genome of Methanoplanus sp. FWC-SCC4.</title>
        <authorList>
            <person name="Chen S.-C."/>
            <person name="Zhou Y.-Z."/>
            <person name="Lai M.-C."/>
        </authorList>
    </citation>
    <scope>NUCLEOTIDE SEQUENCE [LARGE SCALE GENOMIC DNA]</scope>
    <source>
        <strain evidence="9 10">FWC-SCC4</strain>
    </source>
</reference>
<dbReference type="InterPro" id="IPR029063">
    <property type="entry name" value="SAM-dependent_MTases_sf"/>
</dbReference>
<protein>
    <recommendedName>
        <fullName evidence="1">site-specific DNA-methyltransferase (adenine-specific)</fullName>
        <ecNumber evidence="1">2.1.1.72</ecNumber>
    </recommendedName>
</protein>
<keyword evidence="2 9" id="KW-0489">Methyltransferase</keyword>
<evidence type="ECO:0000256" key="5">
    <source>
        <dbReference type="ARBA" id="ARBA00022747"/>
    </source>
</evidence>
<dbReference type="Proteomes" id="UP001301797">
    <property type="component" value="Chromosome"/>
</dbReference>
<keyword evidence="4" id="KW-0949">S-adenosyl-L-methionine</keyword>
<dbReference type="InterPro" id="IPR051537">
    <property type="entry name" value="DNA_Adenine_Mtase"/>
</dbReference>
<dbReference type="PRINTS" id="PR00507">
    <property type="entry name" value="N12N6MTFRASE"/>
</dbReference>
<dbReference type="InterPro" id="IPR003356">
    <property type="entry name" value="DNA_methylase_A-5"/>
</dbReference>
<name>A0AA97FD44_9EURY</name>
<evidence type="ECO:0000256" key="6">
    <source>
        <dbReference type="ARBA" id="ARBA00047942"/>
    </source>
</evidence>
<dbReference type="Pfam" id="PF02384">
    <property type="entry name" value="N6_Mtase"/>
    <property type="match status" value="1"/>
</dbReference>
<dbReference type="InterPro" id="IPR038333">
    <property type="entry name" value="T1MK-like_N_sf"/>
</dbReference>
<dbReference type="Gene3D" id="1.20.1260.30">
    <property type="match status" value="1"/>
</dbReference>
<dbReference type="PANTHER" id="PTHR42933:SF3">
    <property type="entry name" value="TYPE I RESTRICTION ENZYME MJAVIII METHYLASE SUBUNIT"/>
    <property type="match status" value="1"/>
</dbReference>
<organism evidence="9 10">
    <name type="scientific">Methanochimaera problematica</name>
    <dbReference type="NCBI Taxonomy" id="2609417"/>
    <lineage>
        <taxon>Archaea</taxon>
        <taxon>Methanobacteriati</taxon>
        <taxon>Methanobacteriota</taxon>
        <taxon>Stenosarchaea group</taxon>
        <taxon>Methanomicrobia</taxon>
        <taxon>Methanomicrobiales</taxon>
        <taxon>Methanomicrobiaceae</taxon>
        <taxon>Methanochimaera</taxon>
    </lineage>
</organism>
<evidence type="ECO:0000313" key="10">
    <source>
        <dbReference type="Proteomes" id="UP001301797"/>
    </source>
</evidence>
<sequence length="500" mass="57065">MNTIKEEKISISELESWLFEGANLLRGVIDAADFKTYIFPLLFYKRICDVFDEEFQIALQEADGDIEEAYFRENFRFFIPEGCHWNDIRTHTENVGTALLKGMQCIEKENYKTLNQIFGDAQWANKDRLPDELLNDLIEHFSQHNLSNSNVEPDIAGRAYEYLIKKFADESNKAAGEFYTPRKVISLMMRILKPQEKESVYDPAAGTAGMLLEALNYIQHHGGNINLLHLYGQEKNMTTSSIARMNLILHGREDFQIIRGDTLRNPAFFDEAGSLKKFSCVIANPPFSLKKWGEEVWEHDPYGRNIGGIPPKSYGDYAWVQHMITSMEDETGRMAIVLPQGVLFRKGAEGKIRKKLIEMDLLEAVIGLGPNLFYGTTLAACILIFRAEKPEGLKNKVLFIDASGEFKQGRNQNELLEQNVDQIYSWYEEYKDVEGAVKVASFDDIAEEDFNLNISLYVEPVIEEDPMTVEEGLSRLKSAAADCTKAEKHLKELLSEYKVI</sequence>
<feature type="domain" description="N6 adenine-specific DNA methyltransferase N-terminal" evidence="8">
    <location>
        <begin position="14"/>
        <end position="141"/>
    </location>
</feature>
<dbReference type="GeneID" id="85229421"/>
<evidence type="ECO:0000256" key="3">
    <source>
        <dbReference type="ARBA" id="ARBA00022679"/>
    </source>
</evidence>
<dbReference type="SUPFAM" id="SSF53335">
    <property type="entry name" value="S-adenosyl-L-methionine-dependent methyltransferases"/>
    <property type="match status" value="1"/>
</dbReference>
<gene>
    <name evidence="9" type="ORF">F1737_04550</name>
</gene>
<dbReference type="GO" id="GO:0032259">
    <property type="term" value="P:methylation"/>
    <property type="evidence" value="ECO:0007669"/>
    <property type="project" value="UniProtKB-KW"/>
</dbReference>
<dbReference type="GO" id="GO:0009007">
    <property type="term" value="F:site-specific DNA-methyltransferase (adenine-specific) activity"/>
    <property type="evidence" value="ECO:0007669"/>
    <property type="project" value="UniProtKB-EC"/>
</dbReference>
<dbReference type="PANTHER" id="PTHR42933">
    <property type="entry name" value="SLR6095 PROTEIN"/>
    <property type="match status" value="1"/>
</dbReference>
<evidence type="ECO:0000256" key="2">
    <source>
        <dbReference type="ARBA" id="ARBA00022603"/>
    </source>
</evidence>
<keyword evidence="10" id="KW-1185">Reference proteome</keyword>
<dbReference type="RefSeq" id="WP_317137600.1">
    <property type="nucleotide sequence ID" value="NZ_CP043875.1"/>
</dbReference>
<dbReference type="GO" id="GO:0003677">
    <property type="term" value="F:DNA binding"/>
    <property type="evidence" value="ECO:0007669"/>
    <property type="project" value="InterPro"/>
</dbReference>
<keyword evidence="3" id="KW-0808">Transferase</keyword>
<evidence type="ECO:0000256" key="1">
    <source>
        <dbReference type="ARBA" id="ARBA00011900"/>
    </source>
</evidence>
<dbReference type="AlphaFoldDB" id="A0AA97FD44"/>
<evidence type="ECO:0000259" key="8">
    <source>
        <dbReference type="Pfam" id="PF12161"/>
    </source>
</evidence>
<dbReference type="Pfam" id="PF12161">
    <property type="entry name" value="HsdM_N"/>
    <property type="match status" value="1"/>
</dbReference>
<proteinExistence type="predicted"/>
<dbReference type="GO" id="GO:0009307">
    <property type="term" value="P:DNA restriction-modification system"/>
    <property type="evidence" value="ECO:0007669"/>
    <property type="project" value="UniProtKB-KW"/>
</dbReference>